<evidence type="ECO:0000256" key="1">
    <source>
        <dbReference type="ARBA" id="ARBA00022741"/>
    </source>
</evidence>
<dbReference type="InterPro" id="IPR043129">
    <property type="entry name" value="ATPase_NBD"/>
</dbReference>
<keyword evidence="3" id="KW-0173">Coenzyme A biosynthesis</keyword>
<reference evidence="5 6" key="1">
    <citation type="journal article" date="2018" name="IMA Fungus">
        <title>IMA Genome-F 9: Draft genome sequence of Annulohypoxylon stygium, Aspergillus mulundensis, Berkeleyomyces basicola (syn. Thielaviopsis basicola), Ceratocystis smalleyi, two Cercospora beticola strains, Coleophoma cylindrospora, Fusarium fracticaudum, Phialophora cf. hyalina, and Morchella septimelata.</title>
        <authorList>
            <person name="Wingfield B.D."/>
            <person name="Bills G.F."/>
            <person name="Dong Y."/>
            <person name="Huang W."/>
            <person name="Nel W.J."/>
            <person name="Swalarsk-Parry B.S."/>
            <person name="Vaghefi N."/>
            <person name="Wilken P.M."/>
            <person name="An Z."/>
            <person name="de Beer Z.W."/>
            <person name="De Vos L."/>
            <person name="Chen L."/>
            <person name="Duong T.A."/>
            <person name="Gao Y."/>
            <person name="Hammerbacher A."/>
            <person name="Kikkert J.R."/>
            <person name="Li Y."/>
            <person name="Li H."/>
            <person name="Li K."/>
            <person name="Li Q."/>
            <person name="Liu X."/>
            <person name="Ma X."/>
            <person name="Naidoo K."/>
            <person name="Pethybridge S.J."/>
            <person name="Sun J."/>
            <person name="Steenkamp E.T."/>
            <person name="van der Nest M.A."/>
            <person name="van Wyk S."/>
            <person name="Wingfield M.J."/>
            <person name="Xiong C."/>
            <person name="Yue Q."/>
            <person name="Zhang X."/>
        </authorList>
    </citation>
    <scope>NUCLEOTIDE SEQUENCE [LARGE SCALE GENOMIC DNA]</scope>
    <source>
        <strain evidence="5 6">BP6252</strain>
    </source>
</reference>
<dbReference type="Gene3D" id="3.30.420.510">
    <property type="match status" value="1"/>
</dbReference>
<keyword evidence="6" id="KW-1185">Reference proteome</keyword>
<evidence type="ECO:0000256" key="2">
    <source>
        <dbReference type="ARBA" id="ARBA00022840"/>
    </source>
</evidence>
<protein>
    <submittedName>
        <fullName evidence="5">Pantothenate kinase-like protein</fullName>
    </submittedName>
</protein>
<keyword evidence="5" id="KW-0418">Kinase</keyword>
<feature type="compositionally biased region" description="Basic and acidic residues" evidence="4">
    <location>
        <begin position="345"/>
        <end position="356"/>
    </location>
</feature>
<evidence type="ECO:0000313" key="5">
    <source>
        <dbReference type="EMBL" id="RDW77434.1"/>
    </source>
</evidence>
<organism evidence="5 6">
    <name type="scientific">Coleophoma cylindrospora</name>
    <dbReference type="NCBI Taxonomy" id="1849047"/>
    <lineage>
        <taxon>Eukaryota</taxon>
        <taxon>Fungi</taxon>
        <taxon>Dikarya</taxon>
        <taxon>Ascomycota</taxon>
        <taxon>Pezizomycotina</taxon>
        <taxon>Leotiomycetes</taxon>
        <taxon>Helotiales</taxon>
        <taxon>Dermateaceae</taxon>
        <taxon>Coleophoma</taxon>
    </lineage>
</organism>
<feature type="region of interest" description="Disordered" evidence="4">
    <location>
        <begin position="320"/>
        <end position="358"/>
    </location>
</feature>
<dbReference type="SUPFAM" id="SSF53067">
    <property type="entry name" value="Actin-like ATPase domain"/>
    <property type="match status" value="2"/>
</dbReference>
<dbReference type="PANTHER" id="PTHR12280">
    <property type="entry name" value="PANTOTHENATE KINASE"/>
    <property type="match status" value="1"/>
</dbReference>
<gene>
    <name evidence="5" type="ORF">BP6252_05487</name>
</gene>
<dbReference type="FunFam" id="3.30.420.40:FF:000115">
    <property type="entry name" value="Pantothenate kinase PanK"/>
    <property type="match status" value="1"/>
</dbReference>
<dbReference type="GO" id="GO:0005524">
    <property type="term" value="F:ATP binding"/>
    <property type="evidence" value="ECO:0007669"/>
    <property type="project" value="UniProtKB-KW"/>
</dbReference>
<proteinExistence type="predicted"/>
<dbReference type="Proteomes" id="UP000256645">
    <property type="component" value="Unassembled WGS sequence"/>
</dbReference>
<dbReference type="InterPro" id="IPR004567">
    <property type="entry name" value="Type_II_PanK"/>
</dbReference>
<dbReference type="GO" id="GO:0004594">
    <property type="term" value="F:pantothenate kinase activity"/>
    <property type="evidence" value="ECO:0007669"/>
    <property type="project" value="TreeGrafter"/>
</dbReference>
<feature type="region of interest" description="Disordered" evidence="4">
    <location>
        <begin position="450"/>
        <end position="480"/>
    </location>
</feature>
<dbReference type="STRING" id="1849047.A0A3D8RUA4"/>
<feature type="region of interest" description="Disordered" evidence="4">
    <location>
        <begin position="57"/>
        <end position="80"/>
    </location>
</feature>
<sequence>MSAEAHAPAQPLEIQPHDAPVGTVKPLRARTDTAEIDSTIIHPGSVKINVKGAFIVDQEPSSPPGTLRISSSAGSHDTKDIRLPNHTAVVSHIAVDIGGSLAKLVYFSREPLSREPGGRLNFMNFETDRIDDCIDFMKQLKLKQQKLNGSRPGELCVMATGGGAFKYYDKIREALGVDVIREEEMECLIIGLDFFISEIPREVFTYSETDPMHFAEPRSDIYPYLLVNIGSGVSMIRVSGPREFKRVGGTSLGGGTLWGLLSLLTGAKTFDSMLGLAETGDNAKVDMLVGDIYGTDYGKIGLKSSTIASSFGKVFKMKRGEESQAEESPGLANGSSVAESSEMTSHSEDVDAKDSRPPFSDADISRSLLYAISNNIGQIAYLQSEKHSLSTIYFGGSFIRGHRQTMNTLSYAIKFWSNGQKKAYFLRHEGYLGSVGAFLKRQPRNWGRRGSFEDGIVPQMGTQARDEARSSSPVMDYPGS</sequence>
<keyword evidence="1" id="KW-0547">Nucleotide-binding</keyword>
<dbReference type="GO" id="GO:0005829">
    <property type="term" value="C:cytosol"/>
    <property type="evidence" value="ECO:0007669"/>
    <property type="project" value="TreeGrafter"/>
</dbReference>
<dbReference type="CDD" id="cd24123">
    <property type="entry name" value="ASKHA_NBD_PanK-II_Pank4"/>
    <property type="match status" value="1"/>
</dbReference>
<keyword evidence="2" id="KW-0067">ATP-binding</keyword>
<accession>A0A3D8RUA4</accession>
<evidence type="ECO:0000256" key="3">
    <source>
        <dbReference type="ARBA" id="ARBA00022993"/>
    </source>
</evidence>
<comment type="caution">
    <text evidence="5">The sequence shown here is derived from an EMBL/GenBank/DDBJ whole genome shotgun (WGS) entry which is preliminary data.</text>
</comment>
<dbReference type="PANTHER" id="PTHR12280:SF20">
    <property type="entry name" value="4'-PHOSPHOPANTETHEINE PHOSPHATASE"/>
    <property type="match status" value="1"/>
</dbReference>
<dbReference type="OrthoDB" id="498611at2759"/>
<dbReference type="NCBIfam" id="TIGR00555">
    <property type="entry name" value="panK_eukar"/>
    <property type="match status" value="1"/>
</dbReference>
<dbReference type="GO" id="GO:0005634">
    <property type="term" value="C:nucleus"/>
    <property type="evidence" value="ECO:0007669"/>
    <property type="project" value="TreeGrafter"/>
</dbReference>
<evidence type="ECO:0000256" key="4">
    <source>
        <dbReference type="SAM" id="MobiDB-lite"/>
    </source>
</evidence>
<evidence type="ECO:0000313" key="6">
    <source>
        <dbReference type="Proteomes" id="UP000256645"/>
    </source>
</evidence>
<feature type="region of interest" description="Disordered" evidence="4">
    <location>
        <begin position="1"/>
        <end position="23"/>
    </location>
</feature>
<dbReference type="GO" id="GO:0015937">
    <property type="term" value="P:coenzyme A biosynthetic process"/>
    <property type="evidence" value="ECO:0007669"/>
    <property type="project" value="UniProtKB-KW"/>
</dbReference>
<dbReference type="FunFam" id="3.30.420.510:FF:000005">
    <property type="entry name" value="Probable pantothenate kinase"/>
    <property type="match status" value="1"/>
</dbReference>
<keyword evidence="5" id="KW-0808">Transferase</keyword>
<dbReference type="Pfam" id="PF03630">
    <property type="entry name" value="Fumble"/>
    <property type="match status" value="1"/>
</dbReference>
<dbReference type="AlphaFoldDB" id="A0A3D8RUA4"/>
<dbReference type="EMBL" id="PDLM01000005">
    <property type="protein sequence ID" value="RDW77434.1"/>
    <property type="molecule type" value="Genomic_DNA"/>
</dbReference>
<feature type="compositionally biased region" description="Polar residues" evidence="4">
    <location>
        <begin position="333"/>
        <end position="344"/>
    </location>
</feature>
<dbReference type="Gene3D" id="3.30.420.40">
    <property type="match status" value="1"/>
</dbReference>
<name>A0A3D8RUA4_9HELO</name>